<evidence type="ECO:0008006" key="2">
    <source>
        <dbReference type="Google" id="ProtNLM"/>
    </source>
</evidence>
<dbReference type="PANTHER" id="PTHR38733:SF1">
    <property type="entry name" value="TYPE IV METHYL-DIRECTED RESTRICTION ENZYME ECOKMCRBC"/>
    <property type="match status" value="1"/>
</dbReference>
<evidence type="ECO:0000313" key="1">
    <source>
        <dbReference type="EMBL" id="MPL55930.1"/>
    </source>
</evidence>
<accession>A0A644SMM6</accession>
<dbReference type="Pfam" id="PF10117">
    <property type="entry name" value="McrBC"/>
    <property type="match status" value="1"/>
</dbReference>
<organism evidence="1">
    <name type="scientific">bioreactor metagenome</name>
    <dbReference type="NCBI Taxonomy" id="1076179"/>
    <lineage>
        <taxon>unclassified sequences</taxon>
        <taxon>metagenomes</taxon>
        <taxon>ecological metagenomes</taxon>
    </lineage>
</organism>
<name>A0A644SMM6_9ZZZZ</name>
<proteinExistence type="predicted"/>
<dbReference type="EMBL" id="VSSQ01000002">
    <property type="protein sequence ID" value="MPL55930.1"/>
    <property type="molecule type" value="Genomic_DNA"/>
</dbReference>
<gene>
    <name evidence="1" type="ORF">SDC9_01412</name>
</gene>
<protein>
    <recommendedName>
        <fullName evidence="2">McrBC 5-methylcytosine restriction system component</fullName>
    </recommendedName>
</protein>
<dbReference type="InterPro" id="IPR019292">
    <property type="entry name" value="McrC"/>
</dbReference>
<sequence length="482" mass="57291">MGIILREHISHKLTITKEKSLFESEREKHLFCSSDQLIEILPRTFKKERGKEYFCFKKHLTSEKEITLYSDYFVGVDWLTKDKSRYIQVEPKLNSKVIESFEEVFYKKYENITDDGIEQLNETAKKEIKTSNQEYEVDVIRMLMQIMAHPEVSKHTNNLLLIDWEDKEIEITQKQDLLTPFLVVQFLNLLKEITRKGLKKSYYKKQENLRNRVKGKILVGEQIKQNIFKNRLTNTICEYQVFGEDSLENRFLNKVFIFCTNYVENHNIYFKGKNDISWFINYIRPSFEHIGTDINIQEIINYKHNPFFKEYKEAIKIGQQILKRFSYNITKTTEEKISTPPFWIDMPKMFELYVYSQFLKDNPELQAKNFNYQFSTNGNALDFLICTSNKKIVVDTKYKLKYNYSQIHEDIRQVAGYARLKKVREKVGLQANNNEEISCLIIYPKPIGSEVNTKLVMDLLLVENINAYHEVYKIGINLPTIK</sequence>
<dbReference type="AlphaFoldDB" id="A0A644SMM6"/>
<reference evidence="1" key="1">
    <citation type="submission" date="2019-08" db="EMBL/GenBank/DDBJ databases">
        <authorList>
            <person name="Kucharzyk K."/>
            <person name="Murdoch R.W."/>
            <person name="Higgins S."/>
            <person name="Loffler F."/>
        </authorList>
    </citation>
    <scope>NUCLEOTIDE SEQUENCE</scope>
</reference>
<comment type="caution">
    <text evidence="1">The sequence shown here is derived from an EMBL/GenBank/DDBJ whole genome shotgun (WGS) entry which is preliminary data.</text>
</comment>
<dbReference type="PANTHER" id="PTHR38733">
    <property type="entry name" value="PROTEIN MCRC"/>
    <property type="match status" value="1"/>
</dbReference>